<dbReference type="RefSeq" id="WP_301624575.1">
    <property type="nucleotide sequence ID" value="NZ_BORS01000001.1"/>
</dbReference>
<evidence type="ECO:0000313" key="2">
    <source>
        <dbReference type="Proteomes" id="UP000678895"/>
    </source>
</evidence>
<reference evidence="1" key="1">
    <citation type="submission" date="2021-03" db="EMBL/GenBank/DDBJ databases">
        <title>Antimicrobial resistance genes in bacteria isolated from Japanese honey, and their potential for conferring macrolide and lincosamide resistance in the American foulbrood pathogen Paenibacillus larvae.</title>
        <authorList>
            <person name="Okamoto M."/>
            <person name="Kumagai M."/>
            <person name="Kanamori H."/>
            <person name="Takamatsu D."/>
        </authorList>
    </citation>
    <scope>NUCLEOTIDE SEQUENCE</scope>
    <source>
        <strain evidence="1">J41TS4</strain>
    </source>
</reference>
<accession>A0A919Y203</accession>
<protein>
    <submittedName>
        <fullName evidence="1">Uncharacterized protein</fullName>
    </submittedName>
</protein>
<organism evidence="1 2">
    <name type="scientific">Paenibacillus apis</name>
    <dbReference type="NCBI Taxonomy" id="1792174"/>
    <lineage>
        <taxon>Bacteria</taxon>
        <taxon>Bacillati</taxon>
        <taxon>Bacillota</taxon>
        <taxon>Bacilli</taxon>
        <taxon>Bacillales</taxon>
        <taxon>Paenibacillaceae</taxon>
        <taxon>Paenibacillus</taxon>
    </lineage>
</organism>
<sequence>MKKYAWVGAILALIVVMTSVAPIYGEPAAGLESEAPDHSKDGAKTLSGEVKAGFERVAENEYLALDFNPETAEIIVTELKSGGIWQSNPEGREEDPVAKGSKKMDLQSQLLLDYVDPQSKPFQLNNYTGSIKDKTFEWSKGKDGIDVTFQFPKAGITIPVRYSIQEDAFSATILTEGILQEDKFRLVNISLLPFFGAGGPEDEGYMFIPDGSGALIHLNNRKSHYKSYNERVFGGDQALTVTGQTAVKQDIKLPVYGLKSNDNAFLAVIHQGAYQAGIAAEVGGKSNQYNNIYSYLNVMESETNLIMEGTLNEKQVLRTSETLIGNIPYEVKYYFLYGEDADYAGMAHRYRQYLMEEQGMGLEKAVSSEHVPLLIDFIGGIKKRKTFLGIPYNSVETLTSYKDVTEAASELQEKGVTNLFIRYEGWMADGLLGKVPTKVKPESNLGGTRGWREMIRDLKDADVAFYPAMDPVHFFKGGNGFNKFSDVTKGISRAPVLQYDYRLSDGAKNPERKPWYLLKPETVLEALGRFTKMAAENDLQGIAVQGIGSMVYSDFRKGSLSKNETGQIWEDSLEQAQSHVGGLMFDHASAYTFPYAEAISDVPLYTSGFDVEDESVPFYSIAISGLIPAFSEPINLSGDPSSYLLKLIETGTYPAYRLIASDGELLEGTPLDSLYSAEFGLWSEELSRQYGVINEALDQVAGKAIMEHEKLDEGVFRTTYDGGTKIIVNYNDEPVQAGGKLVQAKSWLVEQEERS</sequence>
<keyword evidence="2" id="KW-1185">Reference proteome</keyword>
<dbReference type="Pfam" id="PF18952">
    <property type="entry name" value="DUF5696"/>
    <property type="match status" value="1"/>
</dbReference>
<dbReference type="InterPro" id="IPR043751">
    <property type="entry name" value="DUF5696"/>
</dbReference>
<name>A0A919Y203_9BACL</name>
<dbReference type="Proteomes" id="UP000678895">
    <property type="component" value="Unassembled WGS sequence"/>
</dbReference>
<proteinExistence type="predicted"/>
<dbReference type="AlphaFoldDB" id="A0A919Y203"/>
<dbReference type="EMBL" id="BORS01000001">
    <property type="protein sequence ID" value="GIO40732.1"/>
    <property type="molecule type" value="Genomic_DNA"/>
</dbReference>
<comment type="caution">
    <text evidence="1">The sequence shown here is derived from an EMBL/GenBank/DDBJ whole genome shotgun (WGS) entry which is preliminary data.</text>
</comment>
<gene>
    <name evidence="1" type="ORF">J41TS4_04900</name>
</gene>
<evidence type="ECO:0000313" key="1">
    <source>
        <dbReference type="EMBL" id="GIO40732.1"/>
    </source>
</evidence>